<proteinExistence type="predicted"/>
<comment type="caution">
    <text evidence="3">The sequence shown here is derived from an EMBL/GenBank/DDBJ whole genome shotgun (WGS) entry which is preliminary data.</text>
</comment>
<comment type="subcellular location">
    <subcellularLocation>
        <location evidence="1">Virion</location>
    </subcellularLocation>
</comment>
<evidence type="ECO:0000259" key="2">
    <source>
        <dbReference type="Pfam" id="PF05065"/>
    </source>
</evidence>
<dbReference type="InterPro" id="IPR054612">
    <property type="entry name" value="Phage_capsid-like_C"/>
</dbReference>
<dbReference type="Pfam" id="PF05065">
    <property type="entry name" value="Phage_capsid"/>
    <property type="match status" value="1"/>
</dbReference>
<dbReference type="Proteomes" id="UP000751518">
    <property type="component" value="Unassembled WGS sequence"/>
</dbReference>
<dbReference type="SUPFAM" id="SSF56563">
    <property type="entry name" value="Major capsid protein gp5"/>
    <property type="match status" value="1"/>
</dbReference>
<evidence type="ECO:0000256" key="1">
    <source>
        <dbReference type="ARBA" id="ARBA00004328"/>
    </source>
</evidence>
<reference evidence="3" key="2">
    <citation type="journal article" date="2021" name="Microbiome">
        <title>Successional dynamics and alternative stable states in a saline activated sludge microbial community over 9 years.</title>
        <authorList>
            <person name="Wang Y."/>
            <person name="Ye J."/>
            <person name="Ju F."/>
            <person name="Liu L."/>
            <person name="Boyd J.A."/>
            <person name="Deng Y."/>
            <person name="Parks D.H."/>
            <person name="Jiang X."/>
            <person name="Yin X."/>
            <person name="Woodcroft B.J."/>
            <person name="Tyson G.W."/>
            <person name="Hugenholtz P."/>
            <person name="Polz M.F."/>
            <person name="Zhang T."/>
        </authorList>
    </citation>
    <scope>NUCLEOTIDE SEQUENCE</scope>
    <source>
        <strain evidence="3">HKST-UBA03</strain>
    </source>
</reference>
<dbReference type="EMBL" id="JAGQKZ010000034">
    <property type="protein sequence ID" value="MCA9392288.1"/>
    <property type="molecule type" value="Genomic_DNA"/>
</dbReference>
<dbReference type="InterPro" id="IPR024455">
    <property type="entry name" value="Phage_capsid"/>
</dbReference>
<name>A0A955LKR9_UNCKA</name>
<feature type="domain" description="Phage capsid-like C-terminal" evidence="2">
    <location>
        <begin position="22"/>
        <end position="259"/>
    </location>
</feature>
<organism evidence="3 4">
    <name type="scientific">candidate division WWE3 bacterium</name>
    <dbReference type="NCBI Taxonomy" id="2053526"/>
    <lineage>
        <taxon>Bacteria</taxon>
        <taxon>Katanobacteria</taxon>
    </lineage>
</organism>
<sequence length="341" mass="38074">MGGARKSPFAKVRTHFADITEDEARAKGYITGELKREEFFAVMRRETTPQTIYKKQKLDRDDMIDITDFDVVAWLRAEMRVMLDEEVARAILLGDGRDISHEDKISESNIRPIASDHFLYATTVTINLNDASSNIQELIDAVINHRKSYKGSGLPTMFTSETVIAQFLLLKDTLGRQIYKTLSEVAEVMRVSEIVPVEAMDDDAELVAILVNMTDYVVGTDKGGEINMFDDFDIDYNQYKYLLETRLSGALARPKSAIVFRTSGETDELVAPTAPTYDDGEVTVTDVVGVVLTNGDGVEIDETDNPIAVAAGESYTVYANPDDGYYFSSTENTSWTFRNRG</sequence>
<gene>
    <name evidence="3" type="ORF">KC614_03740</name>
</gene>
<dbReference type="NCBIfam" id="TIGR01554">
    <property type="entry name" value="major_cap_HK97"/>
    <property type="match status" value="1"/>
</dbReference>
<reference evidence="3" key="1">
    <citation type="submission" date="2020-04" db="EMBL/GenBank/DDBJ databases">
        <authorList>
            <person name="Zhang T."/>
        </authorList>
    </citation>
    <scope>NUCLEOTIDE SEQUENCE</scope>
    <source>
        <strain evidence="3">HKST-UBA03</strain>
    </source>
</reference>
<evidence type="ECO:0000313" key="3">
    <source>
        <dbReference type="EMBL" id="MCA9392288.1"/>
    </source>
</evidence>
<accession>A0A955LKR9</accession>
<dbReference type="AlphaFoldDB" id="A0A955LKR9"/>
<protein>
    <submittedName>
        <fullName evidence="3">Phage major capsid protein</fullName>
    </submittedName>
</protein>
<evidence type="ECO:0000313" key="4">
    <source>
        <dbReference type="Proteomes" id="UP000751518"/>
    </source>
</evidence>